<accession>A0A2S0KI93</accession>
<evidence type="ECO:0000313" key="2">
    <source>
        <dbReference type="EMBL" id="AVM01361.1"/>
    </source>
</evidence>
<name>A0A2S0KI93_9ACTN</name>
<evidence type="ECO:0000256" key="1">
    <source>
        <dbReference type="SAM" id="MobiDB-lite"/>
    </source>
</evidence>
<feature type="compositionally biased region" description="Polar residues" evidence="1">
    <location>
        <begin position="37"/>
        <end position="60"/>
    </location>
</feature>
<gene>
    <name evidence="2" type="ORF">C6V83_15035</name>
</gene>
<dbReference type="Proteomes" id="UP000239814">
    <property type="component" value="Chromosome"/>
</dbReference>
<organism evidence="2 3">
    <name type="scientific">Gordonia iterans</name>
    <dbReference type="NCBI Taxonomy" id="1004901"/>
    <lineage>
        <taxon>Bacteria</taxon>
        <taxon>Bacillati</taxon>
        <taxon>Actinomycetota</taxon>
        <taxon>Actinomycetes</taxon>
        <taxon>Mycobacteriales</taxon>
        <taxon>Gordoniaceae</taxon>
        <taxon>Gordonia</taxon>
    </lineage>
</organism>
<dbReference type="AlphaFoldDB" id="A0A2S0KI93"/>
<feature type="region of interest" description="Disordered" evidence="1">
    <location>
        <begin position="219"/>
        <end position="243"/>
    </location>
</feature>
<sequence>MTAAIAAAAALAVTASGCGLLEEQNRSKPIEIPGTNALVTESAPASLSTSQTPVTTSRTYTPAPRDSYDRLISSAPRAGLADFRRGATTAAGERLEGLSGIHFSTPDRVIRCSTGNNGADALVCASDRIDGPDAAPHDAPAGCEWDPNLAVLSASGFSAGGCTNLYPVLYRSHILEYGESIVVDRFSCLSEVAGLYCLAAGSDEGFAITRTGVEKIHPEERAPNDLIGDTPADSSAVTTTPTR</sequence>
<dbReference type="KEGG" id="git:C6V83_15035"/>
<dbReference type="EMBL" id="CP027433">
    <property type="protein sequence ID" value="AVM01361.1"/>
    <property type="molecule type" value="Genomic_DNA"/>
</dbReference>
<proteinExistence type="predicted"/>
<keyword evidence="3" id="KW-1185">Reference proteome</keyword>
<feature type="compositionally biased region" description="Polar residues" evidence="1">
    <location>
        <begin position="232"/>
        <end position="243"/>
    </location>
</feature>
<feature type="region of interest" description="Disordered" evidence="1">
    <location>
        <begin position="37"/>
        <end position="68"/>
    </location>
</feature>
<protein>
    <submittedName>
        <fullName evidence="2">Uncharacterized protein</fullName>
    </submittedName>
</protein>
<reference evidence="2 3" key="1">
    <citation type="submission" date="2018-03" db="EMBL/GenBank/DDBJ databases">
        <title>Characteristics and genome of n-alkane degrading marine bacteria Gordonia iterans isolated from crude oil contaminated in Tae-an, South Korea.</title>
        <authorList>
            <person name="Lee S.-S."/>
            <person name="Kim H."/>
        </authorList>
    </citation>
    <scope>NUCLEOTIDE SEQUENCE [LARGE SCALE GENOMIC DNA]</scope>
    <source>
        <strain evidence="2 3">Co17</strain>
    </source>
</reference>
<evidence type="ECO:0000313" key="3">
    <source>
        <dbReference type="Proteomes" id="UP000239814"/>
    </source>
</evidence>